<dbReference type="InterPro" id="IPR006626">
    <property type="entry name" value="PbH1"/>
</dbReference>
<dbReference type="STRING" id="702114.A1355_01270"/>
<evidence type="ECO:0000313" key="2">
    <source>
        <dbReference type="EMBL" id="OAI28340.1"/>
    </source>
</evidence>
<gene>
    <name evidence="2" type="ORF">A1355_01270</name>
</gene>
<dbReference type="InterPro" id="IPR012334">
    <property type="entry name" value="Pectin_lyas_fold"/>
</dbReference>
<dbReference type="PANTHER" id="PTHR36453">
    <property type="entry name" value="SECRETED PROTEIN-RELATED"/>
    <property type="match status" value="1"/>
</dbReference>
<evidence type="ECO:0000259" key="1">
    <source>
        <dbReference type="Pfam" id="PF13229"/>
    </source>
</evidence>
<dbReference type="PANTHER" id="PTHR36453:SF1">
    <property type="entry name" value="RIGHT HANDED BETA HELIX DOMAIN-CONTAINING PROTEIN"/>
    <property type="match status" value="1"/>
</dbReference>
<name>A0A177PG47_9GAMM</name>
<protein>
    <recommendedName>
        <fullName evidence="1">Right handed beta helix domain-containing protein</fullName>
    </recommendedName>
</protein>
<dbReference type="Pfam" id="PF13229">
    <property type="entry name" value="Beta_helix"/>
    <property type="match status" value="2"/>
</dbReference>
<dbReference type="SUPFAM" id="SSF51126">
    <property type="entry name" value="Pectin lyase-like"/>
    <property type="match status" value="1"/>
</dbReference>
<proteinExistence type="predicted"/>
<feature type="domain" description="Right handed beta helix" evidence="1">
    <location>
        <begin position="305"/>
        <end position="400"/>
    </location>
</feature>
<keyword evidence="3" id="KW-1185">Reference proteome</keyword>
<dbReference type="Proteomes" id="UP000077628">
    <property type="component" value="Unassembled WGS sequence"/>
</dbReference>
<feature type="domain" description="Right handed beta helix" evidence="1">
    <location>
        <begin position="409"/>
        <end position="557"/>
    </location>
</feature>
<dbReference type="SMART" id="SM00710">
    <property type="entry name" value="PbH1"/>
    <property type="match status" value="7"/>
</dbReference>
<dbReference type="OrthoDB" id="1016457at2"/>
<dbReference type="RefSeq" id="WP_064024144.1">
    <property type="nucleotide sequence ID" value="NZ_LUUK01000012.1"/>
</dbReference>
<dbReference type="EMBL" id="LUUK01000012">
    <property type="protein sequence ID" value="OAI28340.1"/>
    <property type="molecule type" value="Genomic_DNA"/>
</dbReference>
<organism evidence="2 3">
    <name type="scientific">Methylomonas koyamae</name>
    <dbReference type="NCBI Taxonomy" id="702114"/>
    <lineage>
        <taxon>Bacteria</taxon>
        <taxon>Pseudomonadati</taxon>
        <taxon>Pseudomonadota</taxon>
        <taxon>Gammaproteobacteria</taxon>
        <taxon>Methylococcales</taxon>
        <taxon>Methylococcaceae</taxon>
        <taxon>Methylomonas</taxon>
    </lineage>
</organism>
<accession>A0A177PG47</accession>
<comment type="caution">
    <text evidence="2">The sequence shown here is derived from an EMBL/GenBank/DDBJ whole genome shotgun (WGS) entry which is preliminary data.</text>
</comment>
<dbReference type="AlphaFoldDB" id="A0A177PG47"/>
<evidence type="ECO:0000313" key="3">
    <source>
        <dbReference type="Proteomes" id="UP000077628"/>
    </source>
</evidence>
<dbReference type="InterPro" id="IPR039448">
    <property type="entry name" value="Beta_helix"/>
</dbReference>
<dbReference type="InterPro" id="IPR011050">
    <property type="entry name" value="Pectin_lyase_fold/virulence"/>
</dbReference>
<sequence length="713" mass="79536">MNRFDYLETFRKTVIAIIIGQTAIVQSATATDYYISPNGSDEADGLSEKPTSPTTGPFRTLFKAQLSIRALKKTGQFSEPITVHVSPGIFDITESLIFDARDSGTTDKPILWQGASRDETIITAGKSLACSVTETSRLICEIPKTPLSAENTTDQDQNSRLDNLKPGFQIYINDTKLTLARWPNEMWAHIKQPTSTNLSFQPYEPPPFLDGEIDGLQTHIFPGNGWYDEYLDVANVNQTGSNISLKYPTKYPLQAGRQFILQNHRSLLDAPGEWYLNSNKNTVEIIPPINSNRDIITMSFTPNILSINGANNLKFSNFTFVYSRKSAITVNKSHFVVFGNVDIHHAGTKAIDVNASDNIRIENSVIHDTGGAGVTVDGGDLIKLAPSRNIIENNHFFNISTNIFTSHPAILVSGVGTTISHNLIERSSNIGVMIYGNNHTISGNELNHLCLDCADCGAIYSGGNWSSRGNLIKHNFISDIMGYGLDHVDQVANTAIYKSPVEGRGIYIDNGSSGFDISNNILINPGEIGIHINGGRDNRIRNNYIETNQSAVWILNREKRMDWTQLQERLKNSPHTTKVWKNAYPDLAKPMNNYLWPENNEVSENILISTNTAQNSIFIRYEIPMKSTSIYKNLIWSQNSQPVNVRYQILDEASPYKTTNWQDWIKFGTELDSIYADPCATLQNKSLQFCETSPAKKLNFINATDQISITNSK</sequence>
<reference evidence="3" key="1">
    <citation type="submission" date="2016-03" db="EMBL/GenBank/DDBJ databases">
        <authorList>
            <person name="Heylen K."/>
            <person name="De Vos P."/>
            <person name="Vekeman B."/>
        </authorList>
    </citation>
    <scope>NUCLEOTIDE SEQUENCE [LARGE SCALE GENOMIC DNA]</scope>
    <source>
        <strain evidence="3">R-45383</strain>
    </source>
</reference>
<dbReference type="Gene3D" id="2.160.20.10">
    <property type="entry name" value="Single-stranded right-handed beta-helix, Pectin lyase-like"/>
    <property type="match status" value="3"/>
</dbReference>